<proteinExistence type="inferred from homology"/>
<name>A0A0M4JHN2_9MOLU</name>
<keyword evidence="3 5" id="KW-0808">Transferase</keyword>
<dbReference type="EMBL" id="CP012622">
    <property type="protein sequence ID" value="ALD65941.1"/>
    <property type="molecule type" value="Genomic_DNA"/>
</dbReference>
<evidence type="ECO:0000313" key="6">
    <source>
        <dbReference type="Proteomes" id="UP000063919"/>
    </source>
</evidence>
<dbReference type="CDD" id="cd18103">
    <property type="entry name" value="SpoU-like_RlmB"/>
    <property type="match status" value="1"/>
</dbReference>
<dbReference type="InterPro" id="IPR029026">
    <property type="entry name" value="tRNA_m1G_MTases_N"/>
</dbReference>
<dbReference type="KEGG" id="scj:SCANT_v1c00310"/>
<dbReference type="GO" id="GO:0003723">
    <property type="term" value="F:RNA binding"/>
    <property type="evidence" value="ECO:0007669"/>
    <property type="project" value="InterPro"/>
</dbReference>
<dbReference type="Pfam" id="PF00588">
    <property type="entry name" value="SpoU_methylase"/>
    <property type="match status" value="1"/>
</dbReference>
<evidence type="ECO:0000259" key="4">
    <source>
        <dbReference type="SMART" id="SM00967"/>
    </source>
</evidence>
<organism evidence="5 6">
    <name type="scientific">Spiroplasma cantharicola</name>
    <dbReference type="NCBI Taxonomy" id="362837"/>
    <lineage>
        <taxon>Bacteria</taxon>
        <taxon>Bacillati</taxon>
        <taxon>Mycoplasmatota</taxon>
        <taxon>Mollicutes</taxon>
        <taxon>Entomoplasmatales</taxon>
        <taxon>Spiroplasmataceae</taxon>
        <taxon>Spiroplasma</taxon>
    </lineage>
</organism>
<gene>
    <name evidence="5" type="primary">rlmB</name>
    <name evidence="5" type="ORF">SCANT_v1c00310</name>
</gene>
<accession>A0A0M4JHN2</accession>
<protein>
    <submittedName>
        <fullName evidence="5">23S rRNA (Guanosine2251-2'-O)-methyltransferase</fullName>
    </submittedName>
</protein>
<evidence type="ECO:0000256" key="1">
    <source>
        <dbReference type="ARBA" id="ARBA00007228"/>
    </source>
</evidence>
<keyword evidence="6" id="KW-1185">Reference proteome</keyword>
<evidence type="ECO:0000313" key="5">
    <source>
        <dbReference type="EMBL" id="ALD65941.1"/>
    </source>
</evidence>
<dbReference type="InterPro" id="IPR029064">
    <property type="entry name" value="Ribosomal_eL30-like_sf"/>
</dbReference>
<dbReference type="SUPFAM" id="SSF55315">
    <property type="entry name" value="L30e-like"/>
    <property type="match status" value="1"/>
</dbReference>
<sequence>MKNYIYGKNAVENTIKNFIDEIKQVFILKGHAFDPEIFSIIKQKNLEWHSLERQEFNSLIKDGVNHQGLIAQVKDFNYLELKDFYNNSKLKQKVLILDKIQDPQNFGSIIRTASLFGVDGIIIQETNQVQVTPAVMKASAGTIYNVPIIKVSNLKSAISSLKDRGFWIYSSYLNEESKSIGEIDFDNKSVIIIGNEGNGIGSKIIEMSDFTFKIETNNVIDSLNVSVATGIILFELSKK</sequence>
<dbReference type="NCBIfam" id="TIGR00186">
    <property type="entry name" value="rRNA_methyl_3"/>
    <property type="match status" value="1"/>
</dbReference>
<dbReference type="Proteomes" id="UP000063919">
    <property type="component" value="Chromosome"/>
</dbReference>
<keyword evidence="2 5" id="KW-0489">Methyltransferase</keyword>
<feature type="domain" description="RNA 2-O ribose methyltransferase substrate binding" evidence="4">
    <location>
        <begin position="4"/>
        <end position="79"/>
    </location>
</feature>
<dbReference type="OrthoDB" id="9794400at2"/>
<dbReference type="RefSeq" id="WP_053945723.1">
    <property type="nucleotide sequence ID" value="NZ_CP012622.1"/>
</dbReference>
<dbReference type="InterPro" id="IPR001537">
    <property type="entry name" value="SpoU_MeTrfase"/>
</dbReference>
<dbReference type="PATRIC" id="fig|362837.3.peg.31"/>
<evidence type="ECO:0000256" key="3">
    <source>
        <dbReference type="ARBA" id="ARBA00022679"/>
    </source>
</evidence>
<evidence type="ECO:0000256" key="2">
    <source>
        <dbReference type="ARBA" id="ARBA00022603"/>
    </source>
</evidence>
<dbReference type="STRING" id="362837.SCANT_v1c00310"/>
<comment type="similarity">
    <text evidence="1">Belongs to the class IV-like SAM-binding methyltransferase superfamily. RNA methyltransferase TrmH family.</text>
</comment>
<dbReference type="GO" id="GO:0032259">
    <property type="term" value="P:methylation"/>
    <property type="evidence" value="ECO:0007669"/>
    <property type="project" value="UniProtKB-KW"/>
</dbReference>
<dbReference type="Pfam" id="PF08032">
    <property type="entry name" value="SpoU_sub_bind"/>
    <property type="match status" value="1"/>
</dbReference>
<dbReference type="Gene3D" id="3.40.1280.10">
    <property type="match status" value="1"/>
</dbReference>
<dbReference type="SUPFAM" id="SSF75217">
    <property type="entry name" value="alpha/beta knot"/>
    <property type="match status" value="1"/>
</dbReference>
<dbReference type="SMART" id="SM00967">
    <property type="entry name" value="SpoU_sub_bind"/>
    <property type="match status" value="1"/>
</dbReference>
<dbReference type="AlphaFoldDB" id="A0A0M4JHN2"/>
<dbReference type="InterPro" id="IPR013123">
    <property type="entry name" value="SpoU_subst-bd"/>
</dbReference>
<dbReference type="Gene3D" id="3.30.1330.30">
    <property type="match status" value="1"/>
</dbReference>
<reference evidence="5 6" key="1">
    <citation type="journal article" date="2015" name="Genome Announc.">
        <title>Complete Genome Sequence of Spiroplasma cantharicola CC-1T (DSM 21588), a Bacterium Isolated from Soldier Beetle (Cantharis carolinus).</title>
        <authorList>
            <person name="Lo W.S."/>
            <person name="Liu P.Y."/>
            <person name="Kuo C.H."/>
        </authorList>
    </citation>
    <scope>NUCLEOTIDE SEQUENCE [LARGE SCALE GENOMIC DNA]</scope>
    <source>
        <strain evidence="5 6">CC-1</strain>
    </source>
</reference>
<dbReference type="InterPro" id="IPR029028">
    <property type="entry name" value="Alpha/beta_knot_MTases"/>
</dbReference>
<dbReference type="GO" id="GO:0008173">
    <property type="term" value="F:RNA methyltransferase activity"/>
    <property type="evidence" value="ECO:0007669"/>
    <property type="project" value="InterPro"/>
</dbReference>
<dbReference type="PANTHER" id="PTHR46429:SF1">
    <property type="entry name" value="23S RRNA (GUANOSINE-2'-O-)-METHYLTRANSFERASE RLMB"/>
    <property type="match status" value="1"/>
</dbReference>
<dbReference type="GO" id="GO:0006396">
    <property type="term" value="P:RNA processing"/>
    <property type="evidence" value="ECO:0007669"/>
    <property type="project" value="InterPro"/>
</dbReference>
<dbReference type="PANTHER" id="PTHR46429">
    <property type="entry name" value="23S RRNA (GUANOSINE-2'-O-)-METHYLTRANSFERASE RLMB"/>
    <property type="match status" value="1"/>
</dbReference>
<dbReference type="InterPro" id="IPR004441">
    <property type="entry name" value="rRNA_MeTrfase_TrmH"/>
</dbReference>
<dbReference type="GO" id="GO:0005829">
    <property type="term" value="C:cytosol"/>
    <property type="evidence" value="ECO:0007669"/>
    <property type="project" value="TreeGrafter"/>
</dbReference>